<gene>
    <name evidence="3" type="ORF">ABZ931_41470</name>
</gene>
<feature type="domain" description="FAD-binding" evidence="2">
    <location>
        <begin position="2"/>
        <end position="154"/>
    </location>
</feature>
<dbReference type="RefSeq" id="WP_359703664.1">
    <property type="nucleotide sequence ID" value="NZ_JBEYXT010000561.1"/>
</dbReference>
<dbReference type="InterPro" id="IPR036188">
    <property type="entry name" value="FAD/NAD-bd_sf"/>
</dbReference>
<feature type="region of interest" description="Disordered" evidence="1">
    <location>
        <begin position="145"/>
        <end position="196"/>
    </location>
</feature>
<feature type="compositionally biased region" description="Gly residues" evidence="1">
    <location>
        <begin position="167"/>
        <end position="189"/>
    </location>
</feature>
<feature type="compositionally biased region" description="Basic and acidic residues" evidence="1">
    <location>
        <begin position="147"/>
        <end position="165"/>
    </location>
</feature>
<dbReference type="Proteomes" id="UP001551189">
    <property type="component" value="Unassembled WGS sequence"/>
</dbReference>
<protein>
    <submittedName>
        <fullName evidence="3">FAD-dependent oxidoreductase</fullName>
    </submittedName>
</protein>
<keyword evidence="4" id="KW-1185">Reference proteome</keyword>
<accession>A0ABV3BD33</accession>
<organism evidence="3 4">
    <name type="scientific">Streptomyces neyagawaensis</name>
    <dbReference type="NCBI Taxonomy" id="42238"/>
    <lineage>
        <taxon>Bacteria</taxon>
        <taxon>Bacillati</taxon>
        <taxon>Actinomycetota</taxon>
        <taxon>Actinomycetes</taxon>
        <taxon>Kitasatosporales</taxon>
        <taxon>Streptomycetaceae</taxon>
        <taxon>Streptomyces</taxon>
    </lineage>
</organism>
<evidence type="ECO:0000313" key="4">
    <source>
        <dbReference type="Proteomes" id="UP001551189"/>
    </source>
</evidence>
<evidence type="ECO:0000259" key="2">
    <source>
        <dbReference type="Pfam" id="PF01494"/>
    </source>
</evidence>
<dbReference type="EMBL" id="JBEYXT010000561">
    <property type="protein sequence ID" value="MEU6807367.1"/>
    <property type="molecule type" value="Genomic_DNA"/>
</dbReference>
<sequence length="389" mass="40629">MDLLVVGGGPAGLATALHAARAGLDVAVWEQRAGTVDKACGEGLMPGAVTALAALGLHPPGHVLRGIRYVAERHRVDADFAAGPGRGVRRTTLHAALREAVLATGVRIEQRTARRVEQDDEGVRVDGTRAAHLVAADGLHSPIRRALGLDRPRRTRSRDGLRRGAGDASGSGAGDGSGSPTGYGSGRGAARGSRHGLRRHYQLAPWSDHVEVHWAPRAEAYVTPVADDLVGVAVLTATRGSFDDHLAAFPELRERLAGSAPAGPVRGAGPLRQDASARTAGRVLLVGDAAGYVDALTGEGIALALAQAQAAVRAVVEGDVAGYEREWRRLTRRYRWLTHALLGATRVPPVRGALVPLAQRLPWLFTAAVDVLAGPVQGGRAGVLGPTRM</sequence>
<dbReference type="InterPro" id="IPR002938">
    <property type="entry name" value="FAD-bd"/>
</dbReference>
<name>A0ABV3BD33_9ACTN</name>
<proteinExistence type="predicted"/>
<evidence type="ECO:0000256" key="1">
    <source>
        <dbReference type="SAM" id="MobiDB-lite"/>
    </source>
</evidence>
<dbReference type="Pfam" id="PF01494">
    <property type="entry name" value="FAD_binding_3"/>
    <property type="match status" value="1"/>
</dbReference>
<dbReference type="PANTHER" id="PTHR42685:SF19">
    <property type="entry name" value="POSSIBLE OXIDOREDUCTASE"/>
    <property type="match status" value="1"/>
</dbReference>
<dbReference type="SUPFAM" id="SSF51905">
    <property type="entry name" value="FAD/NAD(P)-binding domain"/>
    <property type="match status" value="1"/>
</dbReference>
<reference evidence="3 4" key="1">
    <citation type="submission" date="2024-06" db="EMBL/GenBank/DDBJ databases">
        <title>The Natural Products Discovery Center: Release of the First 8490 Sequenced Strains for Exploring Actinobacteria Biosynthetic Diversity.</title>
        <authorList>
            <person name="Kalkreuter E."/>
            <person name="Kautsar S.A."/>
            <person name="Yang D."/>
            <person name="Bader C.D."/>
            <person name="Teijaro C.N."/>
            <person name="Fluegel L."/>
            <person name="Davis C.M."/>
            <person name="Simpson J.R."/>
            <person name="Lauterbach L."/>
            <person name="Steele A.D."/>
            <person name="Gui C."/>
            <person name="Meng S."/>
            <person name="Li G."/>
            <person name="Viehrig K."/>
            <person name="Ye F."/>
            <person name="Su P."/>
            <person name="Kiefer A.F."/>
            <person name="Nichols A."/>
            <person name="Cepeda A.J."/>
            <person name="Yan W."/>
            <person name="Fan B."/>
            <person name="Jiang Y."/>
            <person name="Adhikari A."/>
            <person name="Zheng C.-J."/>
            <person name="Schuster L."/>
            <person name="Cowan T.M."/>
            <person name="Smanski M.J."/>
            <person name="Chevrette M.G."/>
            <person name="De Carvalho L.P.S."/>
            <person name="Shen B."/>
        </authorList>
    </citation>
    <scope>NUCLEOTIDE SEQUENCE [LARGE SCALE GENOMIC DNA]</scope>
    <source>
        <strain evidence="3 4">NPDC046851</strain>
    </source>
</reference>
<dbReference type="PANTHER" id="PTHR42685">
    <property type="entry name" value="GERANYLGERANYL DIPHOSPHATE REDUCTASE"/>
    <property type="match status" value="1"/>
</dbReference>
<dbReference type="InterPro" id="IPR050407">
    <property type="entry name" value="Geranylgeranyl_reductase"/>
</dbReference>
<comment type="caution">
    <text evidence="3">The sequence shown here is derived from an EMBL/GenBank/DDBJ whole genome shotgun (WGS) entry which is preliminary data.</text>
</comment>
<dbReference type="PRINTS" id="PR00420">
    <property type="entry name" value="RNGMNOXGNASE"/>
</dbReference>
<evidence type="ECO:0000313" key="3">
    <source>
        <dbReference type="EMBL" id="MEU6807367.1"/>
    </source>
</evidence>
<dbReference type="Gene3D" id="3.50.50.60">
    <property type="entry name" value="FAD/NAD(P)-binding domain"/>
    <property type="match status" value="1"/>
</dbReference>